<organism evidence="1">
    <name type="scientific">Serratia fonticola</name>
    <dbReference type="NCBI Taxonomy" id="47917"/>
    <lineage>
        <taxon>Bacteria</taxon>
        <taxon>Pseudomonadati</taxon>
        <taxon>Pseudomonadota</taxon>
        <taxon>Gammaproteobacteria</taxon>
        <taxon>Enterobacterales</taxon>
        <taxon>Yersiniaceae</taxon>
        <taxon>Serratia</taxon>
    </lineage>
</organism>
<dbReference type="GeneID" id="30319801"/>
<dbReference type="AlphaFoldDB" id="A0A0F7H9G9"/>
<name>A0A0F7H9G9_SERFO</name>
<evidence type="ECO:0000313" key="1">
    <source>
        <dbReference type="EMBL" id="VTR21512.1"/>
    </source>
</evidence>
<dbReference type="KEGG" id="sfw:WN53_06470"/>
<protein>
    <submittedName>
        <fullName evidence="1">Uncharacterized protein</fullName>
    </submittedName>
</protein>
<reference evidence="1" key="1">
    <citation type="submission" date="2019-05" db="EMBL/GenBank/DDBJ databases">
        <authorList>
            <consortium name="Pathogen Informatics"/>
        </authorList>
    </citation>
    <scope>NUCLEOTIDE SEQUENCE [LARGE SCALE GENOMIC DNA]</scope>
    <source>
        <strain evidence="1">NCTC12965</strain>
    </source>
</reference>
<gene>
    <name evidence="1" type="ORF">NCTC12965_01286</name>
</gene>
<sequence length="101" mass="11663">MVTNDAIRDPLAAWIYAVIPIFYTDTFSRLGESIFQSAMQNGESICPIYAQFFELDLKINISLFTKYEINVLVCQRPTEKHRLDDRHGSPFCLPTPYKSLK</sequence>
<dbReference type="RefSeq" id="WP_024482787.1">
    <property type="nucleotide sequence ID" value="NZ_CAMISI010000017.1"/>
</dbReference>
<dbReference type="EMBL" id="CABEEZ010000025">
    <property type="protein sequence ID" value="VTR21512.1"/>
    <property type="molecule type" value="Genomic_DNA"/>
</dbReference>
<accession>A0A0F7H9G9</accession>
<proteinExistence type="predicted"/>